<gene>
    <name evidence="4" type="ORF">SINC0208_LOCUS10000</name>
</gene>
<dbReference type="InterPro" id="IPR045473">
    <property type="entry name" value="ASM_C"/>
</dbReference>
<keyword evidence="1" id="KW-0378">Hydrolase</keyword>
<dbReference type="GO" id="GO:0016787">
    <property type="term" value="F:hydrolase activity"/>
    <property type="evidence" value="ECO:0007669"/>
    <property type="project" value="UniProtKB-KW"/>
</dbReference>
<dbReference type="Pfam" id="PF19272">
    <property type="entry name" value="ASMase_C"/>
    <property type="match status" value="1"/>
</dbReference>
<dbReference type="InterPro" id="IPR029052">
    <property type="entry name" value="Metallo-depent_PP-like"/>
</dbReference>
<reference evidence="4" key="1">
    <citation type="submission" date="2021-01" db="EMBL/GenBank/DDBJ databases">
        <authorList>
            <person name="Corre E."/>
            <person name="Pelletier E."/>
            <person name="Niang G."/>
            <person name="Scheremetjew M."/>
            <person name="Finn R."/>
            <person name="Kale V."/>
            <person name="Holt S."/>
            <person name="Cochrane G."/>
            <person name="Meng A."/>
            <person name="Brown T."/>
            <person name="Cohen L."/>
        </authorList>
    </citation>
    <scope>NUCLEOTIDE SEQUENCE</scope>
    <source>
        <strain evidence="4">S3</strain>
    </source>
</reference>
<dbReference type="AlphaFoldDB" id="A0A7S3IPN6"/>
<dbReference type="PANTHER" id="PTHR10340">
    <property type="entry name" value="SPHINGOMYELIN PHOSPHODIESTERASE"/>
    <property type="match status" value="1"/>
</dbReference>
<organism evidence="4">
    <name type="scientific">Strombidium inclinatum</name>
    <dbReference type="NCBI Taxonomy" id="197538"/>
    <lineage>
        <taxon>Eukaryota</taxon>
        <taxon>Sar</taxon>
        <taxon>Alveolata</taxon>
        <taxon>Ciliophora</taxon>
        <taxon>Intramacronucleata</taxon>
        <taxon>Spirotrichea</taxon>
        <taxon>Oligotrichia</taxon>
        <taxon>Strombidiidae</taxon>
        <taxon>Strombidium</taxon>
    </lineage>
</organism>
<keyword evidence="2" id="KW-0325">Glycoprotein</keyword>
<evidence type="ECO:0000256" key="2">
    <source>
        <dbReference type="ARBA" id="ARBA00023180"/>
    </source>
</evidence>
<proteinExistence type="predicted"/>
<name>A0A7S3IPN6_9SPIT</name>
<dbReference type="PANTHER" id="PTHR10340:SF57">
    <property type="entry name" value="METALLOPHOS DOMAIN-CONTAINING PROTEIN"/>
    <property type="match status" value="1"/>
</dbReference>
<evidence type="ECO:0000259" key="3">
    <source>
        <dbReference type="Pfam" id="PF19272"/>
    </source>
</evidence>
<evidence type="ECO:0000256" key="1">
    <source>
        <dbReference type="ARBA" id="ARBA00022801"/>
    </source>
</evidence>
<evidence type="ECO:0000313" key="4">
    <source>
        <dbReference type="EMBL" id="CAE0329371.1"/>
    </source>
</evidence>
<dbReference type="SUPFAM" id="SSF56300">
    <property type="entry name" value="Metallo-dependent phosphatases"/>
    <property type="match status" value="1"/>
</dbReference>
<sequence length="211" mass="24678">MISHVPNIDECSEQFSRRLHAILDRFQHIIRFGLFGHVHKERYSVIRGVEDGNPIGMNFVMGSVTPYPGKNPNFNVLYVDPETMLPVDLETWTFDLDEANGGEPQWKKFIDYRTEYGFETLSPNEFLNLSQSIRESEEVAKKFHFNSWTGKNSLDTCDEACRLQYYCWTVANDYAGYRTCIGDSEAFKDWALDEVTDMESRLEHHWYKYLG</sequence>
<feature type="domain" description="Sphingomyelin phosphodiesterase C-terminal" evidence="3">
    <location>
        <begin position="69"/>
        <end position="183"/>
    </location>
</feature>
<dbReference type="EMBL" id="HBIH01024966">
    <property type="protein sequence ID" value="CAE0329371.1"/>
    <property type="molecule type" value="Transcribed_RNA"/>
</dbReference>
<accession>A0A7S3IPN6</accession>
<protein>
    <recommendedName>
        <fullName evidence="3">Sphingomyelin phosphodiesterase C-terminal domain-containing protein</fullName>
    </recommendedName>
</protein>